<comment type="subcellular location">
    <subcellularLocation>
        <location evidence="1">Nucleus</location>
    </subcellularLocation>
</comment>
<name>A0A914BRI2_PATMI</name>
<evidence type="ECO:0000256" key="2">
    <source>
        <dbReference type="ARBA" id="ARBA00022763"/>
    </source>
</evidence>
<keyword evidence="2" id="KW-0227">DNA damage</keyword>
<dbReference type="PROSITE" id="PS50815">
    <property type="entry name" value="HORMA"/>
    <property type="match status" value="1"/>
</dbReference>
<dbReference type="GO" id="GO:0016035">
    <property type="term" value="C:zeta DNA polymerase complex"/>
    <property type="evidence" value="ECO:0007669"/>
    <property type="project" value="TreeGrafter"/>
</dbReference>
<dbReference type="Proteomes" id="UP000887568">
    <property type="component" value="Unplaced"/>
</dbReference>
<protein>
    <recommendedName>
        <fullName evidence="4">Mitotic spindle assembly checkpoint protein MAD2B</fullName>
    </recommendedName>
    <alternativeName>
        <fullName evidence="5">Mitotic arrest deficient 2-like protein 2</fullName>
    </alternativeName>
</protein>
<dbReference type="PANTHER" id="PTHR11842">
    <property type="entry name" value="MITOTIC SPINDLE ASSEMBLY CHECKPOINT PROTEIN MAD2"/>
    <property type="match status" value="1"/>
</dbReference>
<reference evidence="7" key="1">
    <citation type="submission" date="2022-11" db="UniProtKB">
        <authorList>
            <consortium name="EnsemblMetazoa"/>
        </authorList>
    </citation>
    <scope>IDENTIFICATION</scope>
</reference>
<evidence type="ECO:0000256" key="1">
    <source>
        <dbReference type="ARBA" id="ARBA00004123"/>
    </source>
</evidence>
<dbReference type="GO" id="GO:0006974">
    <property type="term" value="P:DNA damage response"/>
    <property type="evidence" value="ECO:0007669"/>
    <property type="project" value="UniProtKB-KW"/>
</dbReference>
<dbReference type="PANTHER" id="PTHR11842:SF10">
    <property type="entry name" value="MITOTIC SPINDLE ASSEMBLY CHECKPOINT PROTEIN MAD2B"/>
    <property type="match status" value="1"/>
</dbReference>
<dbReference type="EnsemblMetazoa" id="XM_038222980.1">
    <property type="protein sequence ID" value="XP_038078908.1"/>
    <property type="gene ID" value="LOC119746171"/>
</dbReference>
<organism evidence="7 8">
    <name type="scientific">Patiria miniata</name>
    <name type="common">Bat star</name>
    <name type="synonym">Asterina miniata</name>
    <dbReference type="NCBI Taxonomy" id="46514"/>
    <lineage>
        <taxon>Eukaryota</taxon>
        <taxon>Metazoa</taxon>
        <taxon>Echinodermata</taxon>
        <taxon>Eleutherozoa</taxon>
        <taxon>Asterozoa</taxon>
        <taxon>Asteroidea</taxon>
        <taxon>Valvatacea</taxon>
        <taxon>Valvatida</taxon>
        <taxon>Asterinidae</taxon>
        <taxon>Patiria</taxon>
    </lineage>
</organism>
<dbReference type="InterPro" id="IPR003511">
    <property type="entry name" value="HORMA_dom"/>
</dbReference>
<evidence type="ECO:0000256" key="3">
    <source>
        <dbReference type="ARBA" id="ARBA00023242"/>
    </source>
</evidence>
<dbReference type="SUPFAM" id="SSF56019">
    <property type="entry name" value="The spindle assembly checkpoint protein mad2"/>
    <property type="match status" value="1"/>
</dbReference>
<dbReference type="FunFam" id="3.30.900.10:FF:000003">
    <property type="entry name" value="Mitotic spindle assembly checkpoint protein MAD2B"/>
    <property type="match status" value="1"/>
</dbReference>
<dbReference type="OrthoDB" id="21254at2759"/>
<evidence type="ECO:0000259" key="6">
    <source>
        <dbReference type="PROSITE" id="PS50815"/>
    </source>
</evidence>
<dbReference type="OMA" id="CEDFPWI"/>
<evidence type="ECO:0000313" key="7">
    <source>
        <dbReference type="EnsemblMetazoa" id="XP_038078908.1"/>
    </source>
</evidence>
<dbReference type="InterPro" id="IPR045091">
    <property type="entry name" value="Mad2-like"/>
</dbReference>
<keyword evidence="8" id="KW-1185">Reference proteome</keyword>
<dbReference type="AlphaFoldDB" id="A0A914BRI2"/>
<dbReference type="InterPro" id="IPR036570">
    <property type="entry name" value="HORMA_dom_sf"/>
</dbReference>
<dbReference type="GeneID" id="119746171"/>
<accession>A0A914BRI2</accession>
<feature type="domain" description="HORMA" evidence="6">
    <location>
        <begin position="16"/>
        <end position="206"/>
    </location>
</feature>
<evidence type="ECO:0000256" key="5">
    <source>
        <dbReference type="ARBA" id="ARBA00044264"/>
    </source>
</evidence>
<evidence type="ECO:0000256" key="4">
    <source>
        <dbReference type="ARBA" id="ARBA00044131"/>
    </source>
</evidence>
<evidence type="ECO:0000313" key="8">
    <source>
        <dbReference type="Proteomes" id="UP000887568"/>
    </source>
</evidence>
<dbReference type="GO" id="GO:0005634">
    <property type="term" value="C:nucleus"/>
    <property type="evidence" value="ECO:0007669"/>
    <property type="project" value="UniProtKB-SubCell"/>
</dbReference>
<proteinExistence type="predicted"/>
<dbReference type="Gene3D" id="3.30.900.10">
    <property type="entry name" value="HORMA domain"/>
    <property type="match status" value="1"/>
</dbReference>
<sequence length="219" mass="25036">MATEEGNSDNGVKLSQVSADVLCEFLEVAIHQILYVRSLYPSGIFDRRKKYNIPVQMSRHPELNKYITDVLEGMKPLMTKDEIQCVSVVIIGPNHQPVERFVFEISQPASRSLSDDSYLLKMEQLLRAFLLRISTCDAALQSNPPECYFRVLVHTKSSAVFSIEDSQFIQDFPWIEADQHLYNLNDARLTPLKTMYSDLIKMQLYVEEIDPKAAAVELS</sequence>
<keyword evidence="3" id="KW-0539">Nucleus</keyword>
<dbReference type="Pfam" id="PF02301">
    <property type="entry name" value="HORMA"/>
    <property type="match status" value="1"/>
</dbReference>
<dbReference type="RefSeq" id="XP_038078908.1">
    <property type="nucleotide sequence ID" value="XM_038222980.1"/>
</dbReference>